<keyword evidence="5 6" id="KW-0472">Membrane</keyword>
<feature type="transmembrane region" description="Helical" evidence="6">
    <location>
        <begin position="61"/>
        <end position="81"/>
    </location>
</feature>
<dbReference type="PROSITE" id="PS50850">
    <property type="entry name" value="MFS"/>
    <property type="match status" value="1"/>
</dbReference>
<dbReference type="PATRIC" id="fig|1300347.3.peg.259"/>
<sequence length="400" mass="40593">MTSLTEATPALAPTSRARFLLAVVALATGGFAIGTTEFVTMGLLPQIADGVAVSIPEAGHLISAYALGVVVGAPTIAALGARMPRRALLIWLMLAYGVLNLLSAAISHYGLLAFVRFLDGLPHGAYFGVSALIASSMVSPERRGRALALVMMGIPVANVVGVPAATLLGQALGWRAAYVAVGLVSVLTVVLILLFVPSTPGDTEATGRRELAALRRPQLWYAVVAGAIGFGGMFALVSYIAPLTTDVGGLGESAVAVFLLVLGVGMVVGNTVAGPLIDWSIETSLRGASVGLALALALYYVLAPTGWWALVAAFSVTVIGSVLALGFMARLMDAAGQAQTLGAAMSHASLNMGNALGAWLGGLVIAAGYGLRAPLVVGVALAVAGLGVLVLAHRAHLLDD</sequence>
<feature type="transmembrane region" description="Helical" evidence="6">
    <location>
        <begin position="146"/>
        <end position="165"/>
    </location>
</feature>
<dbReference type="Proteomes" id="UP000077868">
    <property type="component" value="Chromosome"/>
</dbReference>
<gene>
    <name evidence="8" type="primary">ydhP</name>
    <name evidence="8" type="ORF">I601_0259</name>
</gene>
<feature type="domain" description="Major facilitator superfamily (MFS) profile" evidence="7">
    <location>
        <begin position="22"/>
        <end position="396"/>
    </location>
</feature>
<protein>
    <submittedName>
        <fullName evidence="8">Inner membrane transport protein YdhP</fullName>
    </submittedName>
</protein>
<dbReference type="CDD" id="cd17324">
    <property type="entry name" value="MFS_NepI_like"/>
    <property type="match status" value="1"/>
</dbReference>
<keyword evidence="4 6" id="KW-1133">Transmembrane helix</keyword>
<dbReference type="PANTHER" id="PTHR43124">
    <property type="entry name" value="PURINE EFFLUX PUMP PBUE"/>
    <property type="match status" value="1"/>
</dbReference>
<evidence type="ECO:0000256" key="5">
    <source>
        <dbReference type="ARBA" id="ARBA00023136"/>
    </source>
</evidence>
<name>A0A1A9GGE4_9ACTN</name>
<evidence type="ECO:0000313" key="9">
    <source>
        <dbReference type="Proteomes" id="UP000077868"/>
    </source>
</evidence>
<feature type="transmembrane region" description="Helical" evidence="6">
    <location>
        <begin position="123"/>
        <end position="139"/>
    </location>
</feature>
<feature type="transmembrane region" description="Helical" evidence="6">
    <location>
        <begin position="253"/>
        <end position="273"/>
    </location>
</feature>
<keyword evidence="9" id="KW-1185">Reference proteome</keyword>
<dbReference type="RefSeq" id="WP_068105392.1">
    <property type="nucleotide sequence ID" value="NZ_CP015079.1"/>
</dbReference>
<dbReference type="InterPro" id="IPR036259">
    <property type="entry name" value="MFS_trans_sf"/>
</dbReference>
<feature type="transmembrane region" description="Helical" evidence="6">
    <location>
        <begin position="308"/>
        <end position="329"/>
    </location>
</feature>
<dbReference type="InterPro" id="IPR050189">
    <property type="entry name" value="MFS_Efflux_Transporters"/>
</dbReference>
<dbReference type="PANTHER" id="PTHR43124:SF3">
    <property type="entry name" value="CHLORAMPHENICOL EFFLUX PUMP RV0191"/>
    <property type="match status" value="1"/>
</dbReference>
<evidence type="ECO:0000256" key="2">
    <source>
        <dbReference type="ARBA" id="ARBA00022475"/>
    </source>
</evidence>
<dbReference type="Gene3D" id="1.20.1250.20">
    <property type="entry name" value="MFS general substrate transporter like domains"/>
    <property type="match status" value="2"/>
</dbReference>
<dbReference type="EMBL" id="CP015079">
    <property type="protein sequence ID" value="ANH36712.1"/>
    <property type="molecule type" value="Genomic_DNA"/>
</dbReference>
<feature type="transmembrane region" description="Helical" evidence="6">
    <location>
        <begin position="219"/>
        <end position="241"/>
    </location>
</feature>
<organism evidence="8 9">
    <name type="scientific">Nocardioides dokdonensis FR1436</name>
    <dbReference type="NCBI Taxonomy" id="1300347"/>
    <lineage>
        <taxon>Bacteria</taxon>
        <taxon>Bacillati</taxon>
        <taxon>Actinomycetota</taxon>
        <taxon>Actinomycetes</taxon>
        <taxon>Propionibacteriales</taxon>
        <taxon>Nocardioidaceae</taxon>
        <taxon>Nocardioides</taxon>
    </lineage>
</organism>
<dbReference type="GO" id="GO:0005886">
    <property type="term" value="C:plasma membrane"/>
    <property type="evidence" value="ECO:0007669"/>
    <property type="project" value="UniProtKB-SubCell"/>
</dbReference>
<dbReference type="AlphaFoldDB" id="A0A1A9GGE4"/>
<feature type="transmembrane region" description="Helical" evidence="6">
    <location>
        <begin position="285"/>
        <end position="302"/>
    </location>
</feature>
<evidence type="ECO:0000256" key="6">
    <source>
        <dbReference type="SAM" id="Phobius"/>
    </source>
</evidence>
<proteinExistence type="predicted"/>
<dbReference type="InterPro" id="IPR011701">
    <property type="entry name" value="MFS"/>
</dbReference>
<keyword evidence="2" id="KW-1003">Cell membrane</keyword>
<reference evidence="8 9" key="1">
    <citation type="submission" date="2016-03" db="EMBL/GenBank/DDBJ databases">
        <title>Complete genome sequence of a soil Actinobacterium, Nocardioides dokdonensis FR1436.</title>
        <authorList>
            <person name="Kwon S.-K."/>
            <person name="Kim K."/>
            <person name="Kim J.F."/>
        </authorList>
    </citation>
    <scope>NUCLEOTIDE SEQUENCE [LARGE SCALE GENOMIC DNA]</scope>
    <source>
        <strain evidence="8 9">FR1436</strain>
    </source>
</reference>
<keyword evidence="3 6" id="KW-0812">Transmembrane</keyword>
<dbReference type="SUPFAM" id="SSF103473">
    <property type="entry name" value="MFS general substrate transporter"/>
    <property type="match status" value="1"/>
</dbReference>
<evidence type="ECO:0000256" key="4">
    <source>
        <dbReference type="ARBA" id="ARBA00022989"/>
    </source>
</evidence>
<feature type="transmembrane region" description="Helical" evidence="6">
    <location>
        <begin position="350"/>
        <end position="369"/>
    </location>
</feature>
<dbReference type="STRING" id="1300347.I601_0259"/>
<dbReference type="InterPro" id="IPR020846">
    <property type="entry name" value="MFS_dom"/>
</dbReference>
<feature type="transmembrane region" description="Helical" evidence="6">
    <location>
        <begin position="375"/>
        <end position="392"/>
    </location>
</feature>
<evidence type="ECO:0000313" key="8">
    <source>
        <dbReference type="EMBL" id="ANH36712.1"/>
    </source>
</evidence>
<accession>A0A1A9GGE4</accession>
<dbReference type="OrthoDB" id="9814237at2"/>
<feature type="transmembrane region" description="Helical" evidence="6">
    <location>
        <begin position="88"/>
        <end position="111"/>
    </location>
</feature>
<evidence type="ECO:0000259" key="7">
    <source>
        <dbReference type="PROSITE" id="PS50850"/>
    </source>
</evidence>
<comment type="subcellular location">
    <subcellularLocation>
        <location evidence="1">Cell membrane</location>
        <topology evidence="1">Multi-pass membrane protein</topology>
    </subcellularLocation>
</comment>
<feature type="transmembrane region" description="Helical" evidence="6">
    <location>
        <begin position="19"/>
        <end position="41"/>
    </location>
</feature>
<dbReference type="KEGG" id="ndk:I601_0259"/>
<dbReference type="Pfam" id="PF07690">
    <property type="entry name" value="MFS_1"/>
    <property type="match status" value="1"/>
</dbReference>
<evidence type="ECO:0000256" key="1">
    <source>
        <dbReference type="ARBA" id="ARBA00004651"/>
    </source>
</evidence>
<evidence type="ECO:0000256" key="3">
    <source>
        <dbReference type="ARBA" id="ARBA00022692"/>
    </source>
</evidence>
<dbReference type="GO" id="GO:0022857">
    <property type="term" value="F:transmembrane transporter activity"/>
    <property type="evidence" value="ECO:0007669"/>
    <property type="project" value="InterPro"/>
</dbReference>
<feature type="transmembrane region" description="Helical" evidence="6">
    <location>
        <begin position="177"/>
        <end position="198"/>
    </location>
</feature>